<keyword evidence="4" id="KW-0442">Lipid degradation</keyword>
<dbReference type="SUPFAM" id="SSF51735">
    <property type="entry name" value="NAD(P)-binding Rossmann-fold domains"/>
    <property type="match status" value="1"/>
</dbReference>
<dbReference type="FunFam" id="1.10.1040.50:FF:000006">
    <property type="entry name" value="Peroxisomal bifunctional enzyme"/>
    <property type="match status" value="1"/>
</dbReference>
<evidence type="ECO:0000256" key="7">
    <source>
        <dbReference type="ARBA" id="ARBA00023098"/>
    </source>
</evidence>
<dbReference type="InterPro" id="IPR036291">
    <property type="entry name" value="NAD(P)-bd_dom_sf"/>
</dbReference>
<proteinExistence type="predicted"/>
<dbReference type="Proteomes" id="UP000599578">
    <property type="component" value="Unassembled WGS sequence"/>
</dbReference>
<accession>A0A917ZJ87</accession>
<evidence type="ECO:0000256" key="3">
    <source>
        <dbReference type="ARBA" id="ARBA00022832"/>
    </source>
</evidence>
<gene>
    <name evidence="15" type="ORF">GCM10011348_30210</name>
</gene>
<dbReference type="InterPro" id="IPR001753">
    <property type="entry name" value="Enoyl-CoA_hydra/iso"/>
</dbReference>
<keyword evidence="3" id="KW-0276">Fatty acid metabolism</keyword>
<comment type="pathway">
    <text evidence="2">Lipid metabolism; fatty acid beta-oxidation.</text>
</comment>
<evidence type="ECO:0000256" key="12">
    <source>
        <dbReference type="ARBA" id="ARBA00049556"/>
    </source>
</evidence>
<evidence type="ECO:0000256" key="1">
    <source>
        <dbReference type="ARBA" id="ARBA00004275"/>
    </source>
</evidence>
<dbReference type="InterPro" id="IPR008927">
    <property type="entry name" value="6-PGluconate_DH-like_C_sf"/>
</dbReference>
<keyword evidence="8" id="KW-0576">Peroxisome</keyword>
<keyword evidence="16" id="KW-1185">Reference proteome</keyword>
<dbReference type="AlphaFoldDB" id="A0A917ZJ87"/>
<evidence type="ECO:0000313" key="15">
    <source>
        <dbReference type="EMBL" id="GGO84294.1"/>
    </source>
</evidence>
<dbReference type="GO" id="GO:0004300">
    <property type="term" value="F:enoyl-CoA hydratase activity"/>
    <property type="evidence" value="ECO:0007669"/>
    <property type="project" value="UniProtKB-ARBA"/>
</dbReference>
<dbReference type="GO" id="GO:0070403">
    <property type="term" value="F:NAD+ binding"/>
    <property type="evidence" value="ECO:0007669"/>
    <property type="project" value="InterPro"/>
</dbReference>
<sequence>MTNTVRYRTRGRIAIISLDNPPVNALGFQTRAGLRNCYRQALADETVDAILLTSEGRLFCGGADIAEFGTDLTWRDPALPQLCDELEDSGKPLIAAIGGMALGGGLELALACDYRICDASARLGLPEVHLGLLPGAGGTQRLPRLANVGLALDMITSGQPIGATEAASSGLVDRVAEGDLLAAALAFAQELLDSDAPVRSCADLTVDMGQLPERYFNDFRAGIARKTRGYFAPECCIQAIEAACELPLAQGLEKERELFNACLDTPQARAQQHLFFAERAANRVPGVDPKTPARSIRQVAIVGAGTMGGGIAMNFANAGIPVKLLELKEDALARGLAQIRGNYEISAARGRLTERQVQERMTLLQGTLDYDDLADADLVIEAVFESLEVKRAVFEKLDQVCKPGAILASNTSTLDLDRIASFTRRPGDVIGLHFFSPANVMRLLEIVRGRQTADDVIVTALNVARTIRKVPVVVGVCFGFVGNRMLEPYAREAHRLLLEGATPAQIDRVLTDFGLAMGPLSMYDLAGIDVGFMVRESRRDAIGHDPSYNLIADRLYALGRYGQKTGRGFYIYEGRDKREDPELLALAQTIAGELGIERREISDREVLERCIYMLINEGAQILDEGIACRSGDCDLVWVNGYGFPAWRGGPLQYADEIGLEPVLEAIRHYRESLGSYGEMWFRPSPLLERLVAEGKRFSC</sequence>
<dbReference type="RefSeq" id="WP_188861432.1">
    <property type="nucleotide sequence ID" value="NZ_BMLT01000007.1"/>
</dbReference>
<keyword evidence="9" id="KW-0413">Isomerase</keyword>
<feature type="domain" description="3-hydroxyacyl-CoA dehydrogenase NAD binding" evidence="14">
    <location>
        <begin position="298"/>
        <end position="475"/>
    </location>
</feature>
<evidence type="ECO:0000256" key="11">
    <source>
        <dbReference type="ARBA" id="ARBA00023268"/>
    </source>
</evidence>
<dbReference type="GO" id="GO:0016042">
    <property type="term" value="P:lipid catabolic process"/>
    <property type="evidence" value="ECO:0007669"/>
    <property type="project" value="UniProtKB-KW"/>
</dbReference>
<dbReference type="InterPro" id="IPR029045">
    <property type="entry name" value="ClpP/crotonase-like_dom_sf"/>
</dbReference>
<dbReference type="GO" id="GO:0003857">
    <property type="term" value="F:(3S)-3-hydroxyacyl-CoA dehydrogenase (NAD+) activity"/>
    <property type="evidence" value="ECO:0007669"/>
    <property type="project" value="UniProtKB-EC"/>
</dbReference>
<keyword evidence="7" id="KW-0443">Lipid metabolism</keyword>
<evidence type="ECO:0000256" key="4">
    <source>
        <dbReference type="ARBA" id="ARBA00022963"/>
    </source>
</evidence>
<dbReference type="PANTHER" id="PTHR23309:SF51">
    <property type="entry name" value="3-HYDROXYACYL-COA DEHYDROGENASE-RELATED"/>
    <property type="match status" value="1"/>
</dbReference>
<reference evidence="15 16" key="1">
    <citation type="journal article" date="2014" name="Int. J. Syst. Evol. Microbiol.">
        <title>Complete genome sequence of Corynebacterium casei LMG S-19264T (=DSM 44701T), isolated from a smear-ripened cheese.</title>
        <authorList>
            <consortium name="US DOE Joint Genome Institute (JGI-PGF)"/>
            <person name="Walter F."/>
            <person name="Albersmeier A."/>
            <person name="Kalinowski J."/>
            <person name="Ruckert C."/>
        </authorList>
    </citation>
    <scope>NUCLEOTIDE SEQUENCE [LARGE SCALE GENOMIC DNA]</scope>
    <source>
        <strain evidence="15 16">CGMCC 1.7286</strain>
    </source>
</reference>
<dbReference type="FunFam" id="3.40.50.720:FF:000009">
    <property type="entry name" value="Fatty oxidation complex, alpha subunit"/>
    <property type="match status" value="1"/>
</dbReference>
<evidence type="ECO:0000256" key="10">
    <source>
        <dbReference type="ARBA" id="ARBA00023239"/>
    </source>
</evidence>
<name>A0A917ZJ87_9GAMM</name>
<comment type="catalytic activity">
    <reaction evidence="12">
        <text>a (3S)-3-hydroxyacyl-CoA + NAD(+) = a 3-oxoacyl-CoA + NADH + H(+)</text>
        <dbReference type="Rhea" id="RHEA:22432"/>
        <dbReference type="ChEBI" id="CHEBI:15378"/>
        <dbReference type="ChEBI" id="CHEBI:57318"/>
        <dbReference type="ChEBI" id="CHEBI:57540"/>
        <dbReference type="ChEBI" id="CHEBI:57945"/>
        <dbReference type="ChEBI" id="CHEBI:90726"/>
        <dbReference type="EC" id="1.1.1.35"/>
    </reaction>
</comment>
<dbReference type="GO" id="GO:0006631">
    <property type="term" value="P:fatty acid metabolic process"/>
    <property type="evidence" value="ECO:0007669"/>
    <property type="project" value="UniProtKB-KW"/>
</dbReference>
<evidence type="ECO:0000256" key="6">
    <source>
        <dbReference type="ARBA" id="ARBA00023027"/>
    </source>
</evidence>
<dbReference type="InterPro" id="IPR006108">
    <property type="entry name" value="3HC_DH_C"/>
</dbReference>
<dbReference type="Pfam" id="PF00378">
    <property type="entry name" value="ECH_1"/>
    <property type="match status" value="1"/>
</dbReference>
<dbReference type="Pfam" id="PF00725">
    <property type="entry name" value="3HCDH"/>
    <property type="match status" value="2"/>
</dbReference>
<evidence type="ECO:0000256" key="9">
    <source>
        <dbReference type="ARBA" id="ARBA00023235"/>
    </source>
</evidence>
<protein>
    <submittedName>
        <fullName evidence="15">3-hydroxyacyl-CoA dehydrogenase</fullName>
    </submittedName>
</protein>
<comment type="caution">
    <text evidence="15">The sequence shown here is derived from an EMBL/GenBank/DDBJ whole genome shotgun (WGS) entry which is preliminary data.</text>
</comment>
<dbReference type="CDD" id="cd06558">
    <property type="entry name" value="crotonase-like"/>
    <property type="match status" value="1"/>
</dbReference>
<dbReference type="Pfam" id="PF02737">
    <property type="entry name" value="3HCDH_N"/>
    <property type="match status" value="1"/>
</dbReference>
<evidence type="ECO:0000313" key="16">
    <source>
        <dbReference type="Proteomes" id="UP000599578"/>
    </source>
</evidence>
<evidence type="ECO:0000256" key="5">
    <source>
        <dbReference type="ARBA" id="ARBA00023002"/>
    </source>
</evidence>
<dbReference type="Gene3D" id="3.90.226.10">
    <property type="entry name" value="2-enoyl-CoA Hydratase, Chain A, domain 1"/>
    <property type="match status" value="1"/>
</dbReference>
<keyword evidence="11" id="KW-0511">Multifunctional enzyme</keyword>
<dbReference type="SUPFAM" id="SSF52096">
    <property type="entry name" value="ClpP/crotonase"/>
    <property type="match status" value="1"/>
</dbReference>
<organism evidence="15 16">
    <name type="scientific">Marinobacterium nitratireducens</name>
    <dbReference type="NCBI Taxonomy" id="518897"/>
    <lineage>
        <taxon>Bacteria</taxon>
        <taxon>Pseudomonadati</taxon>
        <taxon>Pseudomonadota</taxon>
        <taxon>Gammaproteobacteria</taxon>
        <taxon>Oceanospirillales</taxon>
        <taxon>Oceanospirillaceae</taxon>
        <taxon>Marinobacterium</taxon>
    </lineage>
</organism>
<dbReference type="PANTHER" id="PTHR23309">
    <property type="entry name" value="3-HYDROXYACYL-COA DEHYROGENASE"/>
    <property type="match status" value="1"/>
</dbReference>
<dbReference type="Gene3D" id="1.10.1040.50">
    <property type="match status" value="1"/>
</dbReference>
<keyword evidence="5" id="KW-0560">Oxidoreductase</keyword>
<dbReference type="EMBL" id="BMLT01000007">
    <property type="protein sequence ID" value="GGO84294.1"/>
    <property type="molecule type" value="Genomic_DNA"/>
</dbReference>
<evidence type="ECO:0000256" key="8">
    <source>
        <dbReference type="ARBA" id="ARBA00023140"/>
    </source>
</evidence>
<evidence type="ECO:0000259" key="14">
    <source>
        <dbReference type="Pfam" id="PF02737"/>
    </source>
</evidence>
<dbReference type="GO" id="GO:0016853">
    <property type="term" value="F:isomerase activity"/>
    <property type="evidence" value="ECO:0007669"/>
    <property type="project" value="UniProtKB-KW"/>
</dbReference>
<feature type="domain" description="3-hydroxyacyl-CoA dehydrogenase C-terminal" evidence="13">
    <location>
        <begin position="479"/>
        <end position="572"/>
    </location>
</feature>
<keyword evidence="6" id="KW-0520">NAD</keyword>
<evidence type="ECO:0000259" key="13">
    <source>
        <dbReference type="Pfam" id="PF00725"/>
    </source>
</evidence>
<feature type="domain" description="3-hydroxyacyl-CoA dehydrogenase C-terminal" evidence="13">
    <location>
        <begin position="606"/>
        <end position="695"/>
    </location>
</feature>
<comment type="subcellular location">
    <subcellularLocation>
        <location evidence="1">Peroxisome</location>
    </subcellularLocation>
</comment>
<dbReference type="InterPro" id="IPR006176">
    <property type="entry name" value="3-OHacyl-CoA_DH_NAD-bd"/>
</dbReference>
<dbReference type="SUPFAM" id="SSF48179">
    <property type="entry name" value="6-phosphogluconate dehydrogenase C-terminal domain-like"/>
    <property type="match status" value="2"/>
</dbReference>
<evidence type="ECO:0000256" key="2">
    <source>
        <dbReference type="ARBA" id="ARBA00005005"/>
    </source>
</evidence>
<keyword evidence="10" id="KW-0456">Lyase</keyword>
<dbReference type="Gene3D" id="3.40.50.720">
    <property type="entry name" value="NAD(P)-binding Rossmann-like Domain"/>
    <property type="match status" value="1"/>
</dbReference>